<evidence type="ECO:0000313" key="2">
    <source>
        <dbReference type="Proteomes" id="UP000234343"/>
    </source>
</evidence>
<gene>
    <name evidence="1" type="ORF">CAB17_06315</name>
</gene>
<dbReference type="InterPro" id="IPR005247">
    <property type="entry name" value="YbhB_YbcL/LppC-like"/>
</dbReference>
<proteinExistence type="predicted"/>
<organism evidence="1 2">
    <name type="scientific">Legionella sainthelensi</name>
    <dbReference type="NCBI Taxonomy" id="28087"/>
    <lineage>
        <taxon>Bacteria</taxon>
        <taxon>Pseudomonadati</taxon>
        <taxon>Pseudomonadota</taxon>
        <taxon>Gammaproteobacteria</taxon>
        <taxon>Legionellales</taxon>
        <taxon>Legionellaceae</taxon>
        <taxon>Legionella</taxon>
    </lineage>
</organism>
<dbReference type="InterPro" id="IPR008914">
    <property type="entry name" value="PEBP"/>
</dbReference>
<dbReference type="Pfam" id="PF01161">
    <property type="entry name" value="PBP"/>
    <property type="match status" value="1"/>
</dbReference>
<dbReference type="EMBL" id="CP025491">
    <property type="protein sequence ID" value="AUH71719.1"/>
    <property type="molecule type" value="Genomic_DNA"/>
</dbReference>
<accession>A0A2H5FJJ8</accession>
<dbReference type="Proteomes" id="UP000234343">
    <property type="component" value="Chromosome"/>
</dbReference>
<dbReference type="SUPFAM" id="SSF49777">
    <property type="entry name" value="PEBP-like"/>
    <property type="match status" value="1"/>
</dbReference>
<sequence>MKKHSLFLFLLMYMIQYRSFANGLTLESSAFQMNSIIPVQYTCKGADQSPPLAWHNVPSKTKSLVLLVDDPDAPGGVWTHWILFNIPPTIHRLDAGSPIPPGATTAKNSWGELGYRGPCPPLGAHTYHFKLYALNTVIDLKDDTSRDALLNAITGHVIGSSDLVGIYQSFE</sequence>
<dbReference type="CDD" id="cd00865">
    <property type="entry name" value="PEBP_bact_arch"/>
    <property type="match status" value="1"/>
</dbReference>
<dbReference type="InterPro" id="IPR036610">
    <property type="entry name" value="PEBP-like_sf"/>
</dbReference>
<evidence type="ECO:0000313" key="1">
    <source>
        <dbReference type="EMBL" id="AUH71719.1"/>
    </source>
</evidence>
<keyword evidence="2" id="KW-1185">Reference proteome</keyword>
<dbReference type="KEGG" id="lsh:CAB17_06315"/>
<name>A0A2H5FJJ8_9GAMM</name>
<dbReference type="AlphaFoldDB" id="A0A2H5FJJ8"/>
<dbReference type="Gene3D" id="3.90.280.10">
    <property type="entry name" value="PEBP-like"/>
    <property type="match status" value="1"/>
</dbReference>
<dbReference type="RefSeq" id="WP_101899422.1">
    <property type="nucleotide sequence ID" value="NZ_CP025491.2"/>
</dbReference>
<dbReference type="NCBIfam" id="TIGR00481">
    <property type="entry name" value="YbhB/YbcL family Raf kinase inhibitor-like protein"/>
    <property type="match status" value="1"/>
</dbReference>
<protein>
    <submittedName>
        <fullName evidence="1">YbhB/YbcL family Raf kinase inhibitor-like protein</fullName>
    </submittedName>
</protein>
<dbReference type="PANTHER" id="PTHR30289">
    <property type="entry name" value="UNCHARACTERIZED PROTEIN YBCL-RELATED"/>
    <property type="match status" value="1"/>
</dbReference>
<dbReference type="PANTHER" id="PTHR30289:SF1">
    <property type="entry name" value="PEBP (PHOSPHATIDYLETHANOLAMINE-BINDING PROTEIN) FAMILY PROTEIN"/>
    <property type="match status" value="1"/>
</dbReference>
<reference evidence="1 2" key="1">
    <citation type="submission" date="2017-12" db="EMBL/GenBank/DDBJ databases">
        <title>Legionella sainthelensi LA01-117, whole genome sequence of a clinical isolate from New Zealand.</title>
        <authorList>
            <person name="Cree S.L."/>
            <person name="Slow S."/>
            <person name="Kennedy M.A."/>
            <person name="Murdoch D.R."/>
            <person name="Biggs P.J."/>
            <person name="Anderson T."/>
        </authorList>
    </citation>
    <scope>NUCLEOTIDE SEQUENCE [LARGE SCALE GENOMIC DNA]</scope>
    <source>
        <strain evidence="1 2">LA01-117</strain>
    </source>
</reference>